<dbReference type="EMBL" id="CP001736">
    <property type="protein sequence ID" value="ADB31459.1"/>
    <property type="molecule type" value="Genomic_DNA"/>
</dbReference>
<reference evidence="3" key="1">
    <citation type="submission" date="2009-09" db="EMBL/GenBank/DDBJ databases">
        <title>The complete genome of Kribbella flavida DSM 17836.</title>
        <authorList>
            <consortium name="US DOE Joint Genome Institute (JGI-PGF)"/>
            <person name="Lucas S."/>
            <person name="Copeland A."/>
            <person name="Lapidus A."/>
            <person name="Glavina del Rio T."/>
            <person name="Dalin E."/>
            <person name="Tice H."/>
            <person name="Bruce D."/>
            <person name="Goodwin L."/>
            <person name="Pitluck S."/>
            <person name="Kyrpides N."/>
            <person name="Mavromatis K."/>
            <person name="Ivanova N."/>
            <person name="Saunders E."/>
            <person name="Brettin T."/>
            <person name="Detter J.C."/>
            <person name="Han C."/>
            <person name="Larimer F."/>
            <person name="Land M."/>
            <person name="Hauser L."/>
            <person name="Markowitz V."/>
            <person name="Cheng J.-F."/>
            <person name="Hugenholtz P."/>
            <person name="Woyke T."/>
            <person name="Wu D."/>
            <person name="Pukall R."/>
            <person name="Klenk H.-P."/>
            <person name="Eisen J.A."/>
        </authorList>
    </citation>
    <scope>NUCLEOTIDE SEQUENCE [LARGE SCALE GENOMIC DNA]</scope>
    <source>
        <strain evidence="3">DSM 17836 / JCM 10339 / NBRC 14399</strain>
    </source>
</reference>
<evidence type="ECO:0000256" key="1">
    <source>
        <dbReference type="SAM" id="Phobius"/>
    </source>
</evidence>
<feature type="transmembrane region" description="Helical" evidence="1">
    <location>
        <begin position="38"/>
        <end position="60"/>
    </location>
</feature>
<proteinExistence type="predicted"/>
<name>D2PUZ3_KRIFD</name>
<dbReference type="KEGG" id="kfl:Kfla_2385"/>
<dbReference type="AlphaFoldDB" id="D2PUZ3"/>
<evidence type="ECO:0000313" key="3">
    <source>
        <dbReference type="Proteomes" id="UP000007967"/>
    </source>
</evidence>
<sequence length="376" mass="39902">MTDTETRLRDYLHARAASVADDAEPPGLDESATPKRHLWPVLMAAAAIGAVLVLVVPLVARVSGPDRVLAERPGTGLGVPFVLGTDALTLHDGETSVPLDVGLPSFRDTARVDGGWLIQTQAQGTRSFRLGLLRTDGSVKPFGPADTLGFRLSPDRRHVVTAVPADRGKTRLVILDVATGAETDSMVAPMGLITPTGWNHQGVWLIEEYSSSVKPQLWRPGTDRLVELDVPEYAAHLIVQPGTERVLAVTRKGGATCLRAGTPRDGGLAVDREQCGAVKTQVYAALSLDGATMVNLDQRLAVDVATGRRITLELPGDRHLSLPRFEDATHLLVVATDLSSGGSAPPETVFRCDVTTGACRSVYNVPAGTRIGLGLS</sequence>
<reference evidence="2 3" key="2">
    <citation type="journal article" date="2010" name="Stand. Genomic Sci.">
        <title>Complete genome sequence of Kribbella flavida type strain (IFO 14399).</title>
        <authorList>
            <person name="Pukall R."/>
            <person name="Lapidus A."/>
            <person name="Glavina Del Rio T."/>
            <person name="Copeland A."/>
            <person name="Tice H."/>
            <person name="Cheng J.-F."/>
            <person name="Lucas S."/>
            <person name="Chen F."/>
            <person name="Nolan M."/>
            <person name="LaButti K."/>
            <person name="Pati A."/>
            <person name="Ivanova N."/>
            <person name="Mavrommatis K."/>
            <person name="Mikhailova N."/>
            <person name="Pitluck S."/>
            <person name="Bruce D."/>
            <person name="Goodwin L."/>
            <person name="Land M."/>
            <person name="Hauser L."/>
            <person name="Chang Y.-J."/>
            <person name="Jeffries C.D."/>
            <person name="Chen A."/>
            <person name="Palaniappan K."/>
            <person name="Chain P."/>
            <person name="Rohde M."/>
            <person name="Goeker M."/>
            <person name="Bristow J."/>
            <person name="Eisen J.A."/>
            <person name="Markowitz V."/>
            <person name="Hugenholtz P."/>
            <person name="Kyrpides N.C."/>
            <person name="Klenk H.-P."/>
            <person name="Brettin T."/>
        </authorList>
    </citation>
    <scope>NUCLEOTIDE SEQUENCE [LARGE SCALE GENOMIC DNA]</scope>
    <source>
        <strain evidence="3">DSM 17836 / JCM 10339 / NBRC 14399</strain>
    </source>
</reference>
<dbReference type="STRING" id="479435.Kfla_2385"/>
<evidence type="ECO:0000313" key="2">
    <source>
        <dbReference type="EMBL" id="ADB31459.1"/>
    </source>
</evidence>
<keyword evidence="1" id="KW-1133">Transmembrane helix</keyword>
<gene>
    <name evidence="2" type="ordered locus">Kfla_2385</name>
</gene>
<dbReference type="Proteomes" id="UP000007967">
    <property type="component" value="Chromosome"/>
</dbReference>
<organism evidence="2 3">
    <name type="scientific">Kribbella flavida (strain DSM 17836 / JCM 10339 / NBRC 14399)</name>
    <dbReference type="NCBI Taxonomy" id="479435"/>
    <lineage>
        <taxon>Bacteria</taxon>
        <taxon>Bacillati</taxon>
        <taxon>Actinomycetota</taxon>
        <taxon>Actinomycetes</taxon>
        <taxon>Propionibacteriales</taxon>
        <taxon>Kribbellaceae</taxon>
        <taxon>Kribbella</taxon>
    </lineage>
</organism>
<keyword evidence="1" id="KW-0812">Transmembrane</keyword>
<dbReference type="HOGENOM" id="CLU_735252_0_0_11"/>
<dbReference type="RefSeq" id="WP_012920015.1">
    <property type="nucleotide sequence ID" value="NC_013729.1"/>
</dbReference>
<dbReference type="OrthoDB" id="3825276at2"/>
<protein>
    <submittedName>
        <fullName evidence="2">Uncharacterized protein</fullName>
    </submittedName>
</protein>
<keyword evidence="3" id="KW-1185">Reference proteome</keyword>
<accession>D2PUZ3</accession>
<keyword evidence="1" id="KW-0472">Membrane</keyword>